<reference evidence="2" key="1">
    <citation type="submission" date="2017-04" db="EMBL/GenBank/DDBJ databases">
        <title>Function of individual gut microbiota members based on whole genome sequencing of pure cultures obtained from chicken caecum.</title>
        <authorList>
            <person name="Medvecky M."/>
            <person name="Cejkova D."/>
            <person name="Polansky O."/>
            <person name="Karasova D."/>
            <person name="Kubasova T."/>
            <person name="Cizek A."/>
            <person name="Rychlik I."/>
        </authorList>
    </citation>
    <scope>NUCLEOTIDE SEQUENCE [LARGE SCALE GENOMIC DNA]</scope>
    <source>
        <strain evidence="2">An144</strain>
    </source>
</reference>
<dbReference type="PROSITE" id="PS51257">
    <property type="entry name" value="PROKAR_LIPOPROTEIN"/>
    <property type="match status" value="1"/>
</dbReference>
<evidence type="ECO:0008006" key="3">
    <source>
        <dbReference type="Google" id="ProtNLM"/>
    </source>
</evidence>
<sequence>MKKLVIVSVLGIGLVLLGACGNKQFFDTTYTFNYAMVKLPDGTIKKGKVATWDDYEGEQLQIKFEDGTTVLVNSTNAVLSVDPIK</sequence>
<accession>A0A1Y4QZQ1</accession>
<dbReference type="EMBL" id="NFLC01000007">
    <property type="protein sequence ID" value="OUQ10805.1"/>
    <property type="molecule type" value="Genomic_DNA"/>
</dbReference>
<gene>
    <name evidence="1" type="ORF">B5E88_05055</name>
</gene>
<name>A0A1Y4QZQ1_9ENTE</name>
<protein>
    <recommendedName>
        <fullName evidence="3">Lipoprotein</fullName>
    </recommendedName>
</protein>
<evidence type="ECO:0000313" key="2">
    <source>
        <dbReference type="Proteomes" id="UP000196074"/>
    </source>
</evidence>
<dbReference type="AlphaFoldDB" id="A0A1Y4QZQ1"/>
<evidence type="ECO:0000313" key="1">
    <source>
        <dbReference type="EMBL" id="OUQ10805.1"/>
    </source>
</evidence>
<dbReference type="RefSeq" id="WP_047334753.1">
    <property type="nucleotide sequence ID" value="NZ_CP144490.1"/>
</dbReference>
<comment type="caution">
    <text evidence="1">The sequence shown here is derived from an EMBL/GenBank/DDBJ whole genome shotgun (WGS) entry which is preliminary data.</text>
</comment>
<dbReference type="Proteomes" id="UP000196074">
    <property type="component" value="Unassembled WGS sequence"/>
</dbReference>
<organism evidence="1 2">
    <name type="scientific">Enterococcus cecorum</name>
    <dbReference type="NCBI Taxonomy" id="44008"/>
    <lineage>
        <taxon>Bacteria</taxon>
        <taxon>Bacillati</taxon>
        <taxon>Bacillota</taxon>
        <taxon>Bacilli</taxon>
        <taxon>Lactobacillales</taxon>
        <taxon>Enterococcaceae</taxon>
        <taxon>Enterococcus</taxon>
    </lineage>
</organism>
<proteinExistence type="predicted"/>